<dbReference type="EMBL" id="BTSX01000005">
    <property type="protein sequence ID" value="GMT02281.1"/>
    <property type="molecule type" value="Genomic_DNA"/>
</dbReference>
<dbReference type="AlphaFoldDB" id="A0AAV5U5Y5"/>
<accession>A0AAV5U5Y5</accession>
<organism evidence="1 2">
    <name type="scientific">Pristionchus entomophagus</name>
    <dbReference type="NCBI Taxonomy" id="358040"/>
    <lineage>
        <taxon>Eukaryota</taxon>
        <taxon>Metazoa</taxon>
        <taxon>Ecdysozoa</taxon>
        <taxon>Nematoda</taxon>
        <taxon>Chromadorea</taxon>
        <taxon>Rhabditida</taxon>
        <taxon>Rhabditina</taxon>
        <taxon>Diplogasteromorpha</taxon>
        <taxon>Diplogasteroidea</taxon>
        <taxon>Neodiplogasteridae</taxon>
        <taxon>Pristionchus</taxon>
    </lineage>
</organism>
<evidence type="ECO:0000313" key="2">
    <source>
        <dbReference type="Proteomes" id="UP001432027"/>
    </source>
</evidence>
<comment type="caution">
    <text evidence="1">The sequence shown here is derived from an EMBL/GenBank/DDBJ whole genome shotgun (WGS) entry which is preliminary data.</text>
</comment>
<name>A0AAV5U5Y5_9BILA</name>
<keyword evidence="2" id="KW-1185">Reference proteome</keyword>
<reference evidence="1" key="1">
    <citation type="submission" date="2023-10" db="EMBL/GenBank/DDBJ databases">
        <title>Genome assembly of Pristionchus species.</title>
        <authorList>
            <person name="Yoshida K."/>
            <person name="Sommer R.J."/>
        </authorList>
    </citation>
    <scope>NUCLEOTIDE SEQUENCE</scope>
    <source>
        <strain evidence="1">RS0144</strain>
    </source>
</reference>
<proteinExistence type="predicted"/>
<gene>
    <name evidence="1" type="ORF">PENTCL1PPCAC_24455</name>
</gene>
<protein>
    <submittedName>
        <fullName evidence="1">Uncharacterized protein</fullName>
    </submittedName>
</protein>
<sequence length="124" mass="14821">MIRISLIISHFSPHLSERRDRVRNEESNLQFTILEMRVTTGSIFLLLITLHCSRAGMFHIPIYNDEEIVVPEQEVKKDLFSTEIDRMLREIQDDWNENEREFRRRVKEGGLFKEAIDDYVLPDE</sequence>
<dbReference type="Proteomes" id="UP001432027">
    <property type="component" value="Unassembled WGS sequence"/>
</dbReference>
<evidence type="ECO:0000313" key="1">
    <source>
        <dbReference type="EMBL" id="GMT02281.1"/>
    </source>
</evidence>